<feature type="binding site" evidence="7 8">
    <location>
        <position position="73"/>
    </location>
    <ligand>
        <name>S-adenosyl-L-methionine</name>
        <dbReference type="ChEBI" id="CHEBI:59789"/>
    </ligand>
</feature>
<organism evidence="10 11">
    <name type="scientific">Desulfofustis glycolicus DSM 9705</name>
    <dbReference type="NCBI Taxonomy" id="1121409"/>
    <lineage>
        <taxon>Bacteria</taxon>
        <taxon>Pseudomonadati</taxon>
        <taxon>Thermodesulfobacteriota</taxon>
        <taxon>Desulfobulbia</taxon>
        <taxon>Desulfobulbales</taxon>
        <taxon>Desulfocapsaceae</taxon>
        <taxon>Desulfofustis</taxon>
    </lineage>
</organism>
<evidence type="ECO:0000256" key="4">
    <source>
        <dbReference type="ARBA" id="ARBA00022679"/>
    </source>
</evidence>
<reference evidence="10 11" key="1">
    <citation type="submission" date="2016-11" db="EMBL/GenBank/DDBJ databases">
        <authorList>
            <person name="Jaros S."/>
            <person name="Januszkiewicz K."/>
            <person name="Wedrychowicz H."/>
        </authorList>
    </citation>
    <scope>NUCLEOTIDE SEQUENCE [LARGE SCALE GENOMIC DNA]</scope>
    <source>
        <strain evidence="10 11">DSM 9705</strain>
    </source>
</reference>
<keyword evidence="11" id="KW-1185">Reference proteome</keyword>
<dbReference type="CDD" id="cd02440">
    <property type="entry name" value="AdoMet_MTases"/>
    <property type="match status" value="1"/>
</dbReference>
<keyword evidence="6 7" id="KW-0694">RNA-binding</keyword>
<dbReference type="InterPro" id="IPR020598">
    <property type="entry name" value="rRNA_Ade_methylase_Trfase_N"/>
</dbReference>
<feature type="binding site" evidence="7 8">
    <location>
        <position position="120"/>
    </location>
    <ligand>
        <name>S-adenosyl-L-methionine</name>
        <dbReference type="ChEBI" id="CHEBI:59789"/>
    </ligand>
</feature>
<sequence>MSRPASVKTTLADHRLAPSKRLGQNFLIHPSTAEAIVAAAGFAANDRVIEVGVGLGALTIPLAAAVAAVTGIEIDQGLVRYHEKHQLLPANVTLLHGDILRLDLSVLQGPSNERLKIIANLPYSISNPFIFRLIELRESVDQVVVMLQKEVADRLRAVPNTKSYGIPTVLLGCCARVQRLMTLDRNQFHPRPKIDSEVIRISFFQPQPDNHLFHTIQHLVRAAFANRRKTLLNNLLAAAGGGKTAADRSLTNREDARSRFSRAIDSLGLPLTVRGEALSIEQFRILAAALDDGAR</sequence>
<dbReference type="SUPFAM" id="SSF53335">
    <property type="entry name" value="S-adenosyl-L-methionine-dependent methyltransferases"/>
    <property type="match status" value="1"/>
</dbReference>
<dbReference type="EC" id="2.1.1.182" evidence="7"/>
<keyword evidence="3 7" id="KW-0489">Methyltransferase</keyword>
<evidence type="ECO:0000256" key="7">
    <source>
        <dbReference type="HAMAP-Rule" id="MF_00607"/>
    </source>
</evidence>
<comment type="function">
    <text evidence="7">Specifically dimethylates two adjacent adenosines (A1518 and A1519) in the loop of a conserved hairpin near the 3'-end of 16S rRNA in the 30S particle. May play a critical role in biogenesis of 30S subunits.</text>
</comment>
<keyword evidence="1 7" id="KW-0963">Cytoplasm</keyword>
<evidence type="ECO:0000256" key="5">
    <source>
        <dbReference type="ARBA" id="ARBA00022691"/>
    </source>
</evidence>
<keyword evidence="2 7" id="KW-0698">rRNA processing</keyword>
<dbReference type="GO" id="GO:0052908">
    <property type="term" value="F:16S rRNA (adenine(1518)-N(6)/adenine(1519)-N(6))-dimethyltransferase activity"/>
    <property type="evidence" value="ECO:0007669"/>
    <property type="project" value="UniProtKB-EC"/>
</dbReference>
<dbReference type="Proteomes" id="UP000184139">
    <property type="component" value="Unassembled WGS sequence"/>
</dbReference>
<evidence type="ECO:0000259" key="9">
    <source>
        <dbReference type="SMART" id="SM00650"/>
    </source>
</evidence>
<evidence type="ECO:0000256" key="8">
    <source>
        <dbReference type="PROSITE-ProRule" id="PRU01026"/>
    </source>
</evidence>
<evidence type="ECO:0000313" key="11">
    <source>
        <dbReference type="Proteomes" id="UP000184139"/>
    </source>
</evidence>
<comment type="similarity">
    <text evidence="7">Belongs to the class I-like SAM-binding methyltransferase superfamily. rRNA adenine N(6)-methyltransferase family. RsmA subfamily.</text>
</comment>
<dbReference type="InterPro" id="IPR001737">
    <property type="entry name" value="KsgA/Erm"/>
</dbReference>
<comment type="subcellular location">
    <subcellularLocation>
        <location evidence="7">Cytoplasm</location>
    </subcellularLocation>
</comment>
<feature type="binding site" evidence="7 8">
    <location>
        <position position="98"/>
    </location>
    <ligand>
        <name>S-adenosyl-L-methionine</name>
        <dbReference type="ChEBI" id="CHEBI:59789"/>
    </ligand>
</feature>
<evidence type="ECO:0000256" key="6">
    <source>
        <dbReference type="ARBA" id="ARBA00022884"/>
    </source>
</evidence>
<keyword evidence="4 7" id="KW-0808">Transferase</keyword>
<dbReference type="NCBIfam" id="TIGR00755">
    <property type="entry name" value="ksgA"/>
    <property type="match status" value="1"/>
</dbReference>
<feature type="binding site" evidence="7 8">
    <location>
        <position position="27"/>
    </location>
    <ligand>
        <name>S-adenosyl-L-methionine</name>
        <dbReference type="ChEBI" id="CHEBI:59789"/>
    </ligand>
</feature>
<evidence type="ECO:0000313" key="10">
    <source>
        <dbReference type="EMBL" id="SHH92266.1"/>
    </source>
</evidence>
<feature type="domain" description="Ribosomal RNA adenine methylase transferase N-terminal" evidence="9">
    <location>
        <begin position="32"/>
        <end position="205"/>
    </location>
</feature>
<dbReference type="SMART" id="SM00650">
    <property type="entry name" value="rADc"/>
    <property type="match status" value="1"/>
</dbReference>
<gene>
    <name evidence="7" type="primary">rsmA</name>
    <name evidence="7" type="synonym">ksgA</name>
    <name evidence="10" type="ORF">SAMN02745124_02609</name>
</gene>
<evidence type="ECO:0000256" key="2">
    <source>
        <dbReference type="ARBA" id="ARBA00022552"/>
    </source>
</evidence>
<dbReference type="PANTHER" id="PTHR11727">
    <property type="entry name" value="DIMETHYLADENOSINE TRANSFERASE"/>
    <property type="match status" value="1"/>
</dbReference>
<proteinExistence type="inferred from homology"/>
<dbReference type="InterPro" id="IPR029063">
    <property type="entry name" value="SAM-dependent_MTases_sf"/>
</dbReference>
<dbReference type="PANTHER" id="PTHR11727:SF7">
    <property type="entry name" value="DIMETHYLADENOSINE TRANSFERASE-RELATED"/>
    <property type="match status" value="1"/>
</dbReference>
<accession>A0A1M5WX81</accession>
<dbReference type="GO" id="GO:0005829">
    <property type="term" value="C:cytosol"/>
    <property type="evidence" value="ECO:0007669"/>
    <property type="project" value="TreeGrafter"/>
</dbReference>
<evidence type="ECO:0000256" key="1">
    <source>
        <dbReference type="ARBA" id="ARBA00022490"/>
    </source>
</evidence>
<dbReference type="PROSITE" id="PS51689">
    <property type="entry name" value="SAM_RNA_A_N6_MT"/>
    <property type="match status" value="1"/>
</dbReference>
<dbReference type="Gene3D" id="1.10.8.100">
    <property type="entry name" value="Ribosomal RNA adenine dimethylase-like, domain 2"/>
    <property type="match status" value="1"/>
</dbReference>
<dbReference type="RefSeq" id="WP_073376685.1">
    <property type="nucleotide sequence ID" value="NZ_FQXS01000015.1"/>
</dbReference>
<dbReference type="AlphaFoldDB" id="A0A1M5WX81"/>
<feature type="binding site" evidence="7 8">
    <location>
        <position position="25"/>
    </location>
    <ligand>
        <name>S-adenosyl-L-methionine</name>
        <dbReference type="ChEBI" id="CHEBI:59789"/>
    </ligand>
</feature>
<dbReference type="STRING" id="1121409.SAMN02745124_02609"/>
<dbReference type="InterPro" id="IPR011530">
    <property type="entry name" value="rRNA_adenine_dimethylase"/>
</dbReference>
<dbReference type="HAMAP" id="MF_00607">
    <property type="entry name" value="16SrRNA_methyltr_A"/>
    <property type="match status" value="1"/>
</dbReference>
<keyword evidence="5 7" id="KW-0949">S-adenosyl-L-methionine</keyword>
<dbReference type="PROSITE" id="PS01131">
    <property type="entry name" value="RRNA_A_DIMETH"/>
    <property type="match status" value="1"/>
</dbReference>
<dbReference type="GO" id="GO:0003723">
    <property type="term" value="F:RNA binding"/>
    <property type="evidence" value="ECO:0007669"/>
    <property type="project" value="UniProtKB-UniRule"/>
</dbReference>
<dbReference type="EMBL" id="FQXS01000015">
    <property type="protein sequence ID" value="SHH92266.1"/>
    <property type="molecule type" value="Genomic_DNA"/>
</dbReference>
<comment type="catalytic activity">
    <reaction evidence="7">
        <text>adenosine(1518)/adenosine(1519) in 16S rRNA + 4 S-adenosyl-L-methionine = N(6)-dimethyladenosine(1518)/N(6)-dimethyladenosine(1519) in 16S rRNA + 4 S-adenosyl-L-homocysteine + 4 H(+)</text>
        <dbReference type="Rhea" id="RHEA:19609"/>
        <dbReference type="Rhea" id="RHEA-COMP:10232"/>
        <dbReference type="Rhea" id="RHEA-COMP:10233"/>
        <dbReference type="ChEBI" id="CHEBI:15378"/>
        <dbReference type="ChEBI" id="CHEBI:57856"/>
        <dbReference type="ChEBI" id="CHEBI:59789"/>
        <dbReference type="ChEBI" id="CHEBI:74411"/>
        <dbReference type="ChEBI" id="CHEBI:74493"/>
        <dbReference type="EC" id="2.1.1.182"/>
    </reaction>
</comment>
<name>A0A1M5WX81_9BACT</name>
<evidence type="ECO:0000256" key="3">
    <source>
        <dbReference type="ARBA" id="ARBA00022603"/>
    </source>
</evidence>
<feature type="binding site" evidence="7 8">
    <location>
        <position position="52"/>
    </location>
    <ligand>
        <name>S-adenosyl-L-methionine</name>
        <dbReference type="ChEBI" id="CHEBI:59789"/>
    </ligand>
</feature>
<dbReference type="Gene3D" id="3.40.50.150">
    <property type="entry name" value="Vaccinia Virus protein VP39"/>
    <property type="match status" value="1"/>
</dbReference>
<protein>
    <recommendedName>
        <fullName evidence="7">Ribosomal RNA small subunit methyltransferase A</fullName>
        <ecNumber evidence="7">2.1.1.182</ecNumber>
    </recommendedName>
    <alternativeName>
        <fullName evidence="7">16S rRNA (adenine(1518)-N(6)/adenine(1519)-N(6))-dimethyltransferase</fullName>
    </alternativeName>
    <alternativeName>
        <fullName evidence="7">16S rRNA dimethyladenosine transferase</fullName>
    </alternativeName>
    <alternativeName>
        <fullName evidence="7">16S rRNA dimethylase</fullName>
    </alternativeName>
    <alternativeName>
        <fullName evidence="7">S-adenosylmethionine-6-N', N'-adenosyl(rRNA) dimethyltransferase</fullName>
    </alternativeName>
</protein>
<dbReference type="Pfam" id="PF00398">
    <property type="entry name" value="RrnaAD"/>
    <property type="match status" value="1"/>
</dbReference>
<dbReference type="InterPro" id="IPR020596">
    <property type="entry name" value="rRNA_Ade_Mease_Trfase_CS"/>
</dbReference>
<dbReference type="InterPro" id="IPR023165">
    <property type="entry name" value="rRNA_Ade_diMease-like_C"/>
</dbReference>